<evidence type="ECO:0000259" key="3">
    <source>
        <dbReference type="PROSITE" id="PS50883"/>
    </source>
</evidence>
<dbReference type="PROSITE" id="PS50883">
    <property type="entry name" value="EAL"/>
    <property type="match status" value="1"/>
</dbReference>
<dbReference type="CDD" id="cd01948">
    <property type="entry name" value="EAL"/>
    <property type="match status" value="1"/>
</dbReference>
<dbReference type="Pfam" id="PF00563">
    <property type="entry name" value="EAL"/>
    <property type="match status" value="1"/>
</dbReference>
<accession>A0AAW9R0D4</accession>
<dbReference type="EMBL" id="JBBDHC010000002">
    <property type="protein sequence ID" value="MEJ1248360.1"/>
    <property type="molecule type" value="Genomic_DNA"/>
</dbReference>
<dbReference type="NCBIfam" id="TIGR00229">
    <property type="entry name" value="sensory_box"/>
    <property type="match status" value="1"/>
</dbReference>
<dbReference type="CDD" id="cd01949">
    <property type="entry name" value="GGDEF"/>
    <property type="match status" value="1"/>
</dbReference>
<dbReference type="Proteomes" id="UP001364472">
    <property type="component" value="Unassembled WGS sequence"/>
</dbReference>
<evidence type="ECO:0000259" key="2">
    <source>
        <dbReference type="PROSITE" id="PS50112"/>
    </source>
</evidence>
<dbReference type="Pfam" id="PF00990">
    <property type="entry name" value="GGDEF"/>
    <property type="match status" value="1"/>
</dbReference>
<dbReference type="Gene3D" id="3.20.20.450">
    <property type="entry name" value="EAL domain"/>
    <property type="match status" value="1"/>
</dbReference>
<keyword evidence="6" id="KW-1185">Reference proteome</keyword>
<gene>
    <name evidence="5" type="ORF">WB794_01530</name>
</gene>
<dbReference type="AlphaFoldDB" id="A0AAW9R0D4"/>
<dbReference type="InterPro" id="IPR043128">
    <property type="entry name" value="Rev_trsase/Diguanyl_cyclase"/>
</dbReference>
<dbReference type="InterPro" id="IPR029787">
    <property type="entry name" value="Nucleotide_cyclase"/>
</dbReference>
<feature type="domain" description="EAL" evidence="3">
    <location>
        <begin position="443"/>
        <end position="692"/>
    </location>
</feature>
<dbReference type="SUPFAM" id="SSF141868">
    <property type="entry name" value="EAL domain-like"/>
    <property type="match status" value="1"/>
</dbReference>
<feature type="coiled-coil region" evidence="1">
    <location>
        <begin position="126"/>
        <end position="153"/>
    </location>
</feature>
<dbReference type="PROSITE" id="PS50887">
    <property type="entry name" value="GGDEF"/>
    <property type="match status" value="1"/>
</dbReference>
<evidence type="ECO:0000313" key="5">
    <source>
        <dbReference type="EMBL" id="MEJ1248360.1"/>
    </source>
</evidence>
<keyword evidence="1" id="KW-0175">Coiled coil</keyword>
<dbReference type="CDD" id="cd00130">
    <property type="entry name" value="PAS"/>
    <property type="match status" value="1"/>
</dbReference>
<dbReference type="InterPro" id="IPR000160">
    <property type="entry name" value="GGDEF_dom"/>
</dbReference>
<dbReference type="PANTHER" id="PTHR33121:SF79">
    <property type="entry name" value="CYCLIC DI-GMP PHOSPHODIESTERASE PDED-RELATED"/>
    <property type="match status" value="1"/>
</dbReference>
<dbReference type="Gene3D" id="3.30.70.270">
    <property type="match status" value="1"/>
</dbReference>
<dbReference type="SUPFAM" id="SSF55785">
    <property type="entry name" value="PYP-like sensor domain (PAS domain)"/>
    <property type="match status" value="1"/>
</dbReference>
<proteinExistence type="predicted"/>
<name>A0AAW9R0D4_9GAMM</name>
<dbReference type="SMART" id="SM00091">
    <property type="entry name" value="PAS"/>
    <property type="match status" value="1"/>
</dbReference>
<comment type="caution">
    <text evidence="5">The sequence shown here is derived from an EMBL/GenBank/DDBJ whole genome shotgun (WGS) entry which is preliminary data.</text>
</comment>
<dbReference type="SMART" id="SM00052">
    <property type="entry name" value="EAL"/>
    <property type="match status" value="1"/>
</dbReference>
<dbReference type="InterPro" id="IPR001633">
    <property type="entry name" value="EAL_dom"/>
</dbReference>
<dbReference type="PROSITE" id="PS50112">
    <property type="entry name" value="PAS"/>
    <property type="match status" value="1"/>
</dbReference>
<evidence type="ECO:0000259" key="4">
    <source>
        <dbReference type="PROSITE" id="PS50887"/>
    </source>
</evidence>
<dbReference type="RefSeq" id="WP_337334082.1">
    <property type="nucleotide sequence ID" value="NZ_JBBDHC010000002.1"/>
</dbReference>
<dbReference type="InterPro" id="IPR035965">
    <property type="entry name" value="PAS-like_dom_sf"/>
</dbReference>
<dbReference type="GO" id="GO:0071111">
    <property type="term" value="F:cyclic-guanylate-specific phosphodiesterase activity"/>
    <property type="evidence" value="ECO:0007669"/>
    <property type="project" value="InterPro"/>
</dbReference>
<feature type="domain" description="GGDEF" evidence="4">
    <location>
        <begin position="299"/>
        <end position="432"/>
    </location>
</feature>
<dbReference type="InterPro" id="IPR050706">
    <property type="entry name" value="Cyclic-di-GMP_PDE-like"/>
</dbReference>
<dbReference type="InterPro" id="IPR035919">
    <property type="entry name" value="EAL_sf"/>
</dbReference>
<dbReference type="InterPro" id="IPR000014">
    <property type="entry name" value="PAS"/>
</dbReference>
<protein>
    <submittedName>
        <fullName evidence="5">Bifunctional diguanylate cyclase/phosphodiesterase</fullName>
    </submittedName>
</protein>
<dbReference type="NCBIfam" id="TIGR00254">
    <property type="entry name" value="GGDEF"/>
    <property type="match status" value="1"/>
</dbReference>
<feature type="domain" description="PAS" evidence="2">
    <location>
        <begin position="163"/>
        <end position="213"/>
    </location>
</feature>
<dbReference type="Pfam" id="PF13426">
    <property type="entry name" value="PAS_9"/>
    <property type="match status" value="1"/>
</dbReference>
<organism evidence="5 6">
    <name type="scientific">Denitratimonas tolerans</name>
    <dbReference type="NCBI Taxonomy" id="1338420"/>
    <lineage>
        <taxon>Bacteria</taxon>
        <taxon>Pseudomonadati</taxon>
        <taxon>Pseudomonadota</taxon>
        <taxon>Gammaproteobacteria</taxon>
        <taxon>Lysobacterales</taxon>
        <taxon>Lysobacteraceae</taxon>
        <taxon>Denitratimonas</taxon>
    </lineage>
</organism>
<evidence type="ECO:0000313" key="6">
    <source>
        <dbReference type="Proteomes" id="UP001364472"/>
    </source>
</evidence>
<dbReference type="Gene3D" id="3.30.450.20">
    <property type="entry name" value="PAS domain"/>
    <property type="match status" value="1"/>
</dbReference>
<evidence type="ECO:0000256" key="1">
    <source>
        <dbReference type="SAM" id="Coils"/>
    </source>
</evidence>
<sequence>MSKQQSVIRLMLVDDKIDDAEQSISLLRNGGIPVRPSRPETLAELEAALTNASGEIILASYAARTIPFKAVAEAAQASGKDVVVIALLDQLDEASVNEVLASGARGFALRGRAKFLQFVIGREARISERRRLVRRLEASLRETERRCDALIASSRDPIAYVHEGMHIRANQAYLEMFGYESFEEIEGLPLLDMVGPENADQFKQLLKDLSRGEPPPKNLELKARRADGETFDALMEFAQASYEGEPCIQIVMRPQLMDAEMVKELDALRQRDQITGLYNRQHFLGELDVAISAAAEGASDQALLLMELDNYATLMNAVGVANADALLKATAERIARQLPENAITARFTEHGIAVLLRGSNHNQTRDLAKVLCKSFENAILEVGDHSLNATLSIGGVQIGQKIASAQQVLNKVVSQIQSAQAEGGNRALIFDPAARDRAEEERIAQWVAHMESALKGEGFVLFFQPIIHLTGEPEETFQVLLRLTGPNGDIVTPGVFMGIAEEHGMMARIDRWVIQRAIAAIAQRHRSGRNTRLFVKVTVESLQDPKLAAWIAANLKQANVPPENLVISLPESKAFTNLKAVQELHASLSRLGCGMCLEQFGLGLNSFQLLSHVPADYLGIDHSLIEDLARNPESQAKVREITDRAAELGRKTIAEGAQDAGSMTVLFTSNVQYVYGNFLAPPEHDMSFDFNQ</sequence>
<dbReference type="PANTHER" id="PTHR33121">
    <property type="entry name" value="CYCLIC DI-GMP PHOSPHODIESTERASE PDEF"/>
    <property type="match status" value="1"/>
</dbReference>
<reference evidence="5 6" key="1">
    <citation type="journal article" date="2016" name="Antonie Van Leeuwenhoek">
        <title>Denitratimonas tolerans gen. nov., sp. nov., a denitrifying bacterium isolated from a bioreactor for tannery wastewater treatment.</title>
        <authorList>
            <person name="Han S.I."/>
            <person name="Kim J.O."/>
            <person name="Lee Y.R."/>
            <person name="Ekpeghere K.I."/>
            <person name="Koh S.C."/>
            <person name="Whang K.S."/>
        </authorList>
    </citation>
    <scope>NUCLEOTIDE SEQUENCE [LARGE SCALE GENOMIC DNA]</scope>
    <source>
        <strain evidence="5 6">KACC 17565</strain>
    </source>
</reference>
<dbReference type="SUPFAM" id="SSF55073">
    <property type="entry name" value="Nucleotide cyclase"/>
    <property type="match status" value="1"/>
</dbReference>
<dbReference type="SMART" id="SM00267">
    <property type="entry name" value="GGDEF"/>
    <property type="match status" value="1"/>
</dbReference>